<dbReference type="InterPro" id="IPR029044">
    <property type="entry name" value="Nucleotide-diphossugar_trans"/>
</dbReference>
<dbReference type="Pfam" id="PF04488">
    <property type="entry name" value="Gly_transf_sug"/>
    <property type="match status" value="1"/>
</dbReference>
<reference evidence="4 5" key="1">
    <citation type="submission" date="2024-03" db="EMBL/GenBank/DDBJ databases">
        <title>WGS assembly of Saponaria officinalis var. Norfolk2.</title>
        <authorList>
            <person name="Jenkins J."/>
            <person name="Shu S."/>
            <person name="Grimwood J."/>
            <person name="Barry K."/>
            <person name="Goodstein D."/>
            <person name="Schmutz J."/>
            <person name="Leebens-Mack J."/>
            <person name="Osbourn A."/>
        </authorList>
    </citation>
    <scope>NUCLEOTIDE SEQUENCE [LARGE SCALE GENOMIC DNA]</scope>
    <source>
        <strain evidence="5">cv. Norfolk2</strain>
        <strain evidence="4">JIC</strain>
        <tissue evidence="4">Leaf</tissue>
    </source>
</reference>
<dbReference type="Gene3D" id="3.90.550.20">
    <property type="match status" value="1"/>
</dbReference>
<gene>
    <name evidence="4" type="ORF">RND81_04G169700</name>
</gene>
<evidence type="ECO:0000313" key="4">
    <source>
        <dbReference type="EMBL" id="KAK9734889.1"/>
    </source>
</evidence>
<dbReference type="PANTHER" id="PTHR47213">
    <property type="entry name" value="OS07G0567300 PROTEIN"/>
    <property type="match status" value="1"/>
</dbReference>
<keyword evidence="2" id="KW-1133">Transmembrane helix</keyword>
<accession>A0AAW1LII9</accession>
<protein>
    <recommendedName>
        <fullName evidence="3">Alpha 1,4-glycosyltransferase domain-containing protein</fullName>
    </recommendedName>
</protein>
<feature type="transmembrane region" description="Helical" evidence="2">
    <location>
        <begin position="12"/>
        <end position="33"/>
    </location>
</feature>
<name>A0AAW1LII9_SAPOF</name>
<dbReference type="PANTHER" id="PTHR47213:SF1">
    <property type="entry name" value="OS07G0567300 PROTEIN"/>
    <property type="match status" value="1"/>
</dbReference>
<keyword evidence="2" id="KW-0472">Membrane</keyword>
<dbReference type="EMBL" id="JBDFQZ010000004">
    <property type="protein sequence ID" value="KAK9734889.1"/>
    <property type="molecule type" value="Genomic_DNA"/>
</dbReference>
<dbReference type="InterPro" id="IPR044789">
    <property type="entry name" value="Put_A1-4-GlycosylTfrase_plant"/>
</dbReference>
<sequence>MAMAGTRRGKRHWGEWCGVATALLLLVSIGLLYSRLSSERPSSNEEALSDPLLLEDSGSDSDSDPIVRITSSEDRIDELDIVDDDSNLSNEEEILRGLDSEGEDLESSRSGGSGSSRYYFDHVNLVIRHAFDRPSIDDFDRWDGDDYAKVFQHDQAPTKLPIASDDVPVDDEVRRKIITVNTVEDALLLKSSPLRQGWGPWFDAKTDFLRKDKMFRSNLELLNPLNNLLLQDPDAVGVTGLTRGDKIVHKALLSQMKKKALRLEDYSAGHTSVNSTTFGPKVKQTDRRNLDGGATDIKQIKKSGAEYNALGNSGVKDNEPDTGKTGGQKWGYFPGLPPYLSFSNFMDTFLRKSKCSMRVFMVWNSPSWTFTIRHQRGLESLLHHHPYACVVLFSETIDLDFFKDFVKDSFKVAVAMPNLEELLQDTPASIFASVWHEWRRTKFYSLHYSELIRLAALYKYGGIYLDCDMVVLKPISSFSNSVGMEEPSPQSHLNGAVMAFTKHSSFLMQCMSEYYSTYDDTLKRWNGAELLTRVAGNFSSKAADANKLQELKVQPAPVFFPISSSDIQRYFFSPLNDSENVRQDVLFKKIINESYTFHFWNSFTSALVPEPDSLVARILNHYCTRCSDLL</sequence>
<feature type="domain" description="Alpha 1,4-glycosyltransferase" evidence="3">
    <location>
        <begin position="499"/>
        <end position="629"/>
    </location>
</feature>
<dbReference type="Proteomes" id="UP001443914">
    <property type="component" value="Unassembled WGS sequence"/>
</dbReference>
<dbReference type="EMBL" id="JBDFQZ010000004">
    <property type="protein sequence ID" value="KAK9734890.1"/>
    <property type="molecule type" value="Genomic_DNA"/>
</dbReference>
<comment type="caution">
    <text evidence="4">The sequence shown here is derived from an EMBL/GenBank/DDBJ whole genome shotgun (WGS) entry which is preliminary data.</text>
</comment>
<organism evidence="4 5">
    <name type="scientific">Saponaria officinalis</name>
    <name type="common">Common soapwort</name>
    <name type="synonym">Lychnis saponaria</name>
    <dbReference type="NCBI Taxonomy" id="3572"/>
    <lineage>
        <taxon>Eukaryota</taxon>
        <taxon>Viridiplantae</taxon>
        <taxon>Streptophyta</taxon>
        <taxon>Embryophyta</taxon>
        <taxon>Tracheophyta</taxon>
        <taxon>Spermatophyta</taxon>
        <taxon>Magnoliopsida</taxon>
        <taxon>eudicotyledons</taxon>
        <taxon>Gunneridae</taxon>
        <taxon>Pentapetalae</taxon>
        <taxon>Caryophyllales</taxon>
        <taxon>Caryophyllaceae</taxon>
        <taxon>Caryophylleae</taxon>
        <taxon>Saponaria</taxon>
    </lineage>
</organism>
<evidence type="ECO:0000259" key="3">
    <source>
        <dbReference type="Pfam" id="PF04572"/>
    </source>
</evidence>
<dbReference type="InterPro" id="IPR007652">
    <property type="entry name" value="A1-4-GlycosylTfrase_dom"/>
</dbReference>
<dbReference type="Pfam" id="PF04572">
    <property type="entry name" value="Gb3_synth"/>
    <property type="match status" value="1"/>
</dbReference>
<keyword evidence="2" id="KW-0812">Transmembrane</keyword>
<keyword evidence="5" id="KW-1185">Reference proteome</keyword>
<dbReference type="InterPro" id="IPR007577">
    <property type="entry name" value="GlycoTrfase_DXD_sugar-bd_CS"/>
</dbReference>
<dbReference type="SUPFAM" id="SSF53448">
    <property type="entry name" value="Nucleotide-diphospho-sugar transferases"/>
    <property type="match status" value="1"/>
</dbReference>
<evidence type="ECO:0000256" key="2">
    <source>
        <dbReference type="SAM" id="Phobius"/>
    </source>
</evidence>
<feature type="region of interest" description="Disordered" evidence="1">
    <location>
        <begin position="40"/>
        <end position="66"/>
    </location>
</feature>
<evidence type="ECO:0000256" key="1">
    <source>
        <dbReference type="SAM" id="MobiDB-lite"/>
    </source>
</evidence>
<evidence type="ECO:0000313" key="5">
    <source>
        <dbReference type="Proteomes" id="UP001443914"/>
    </source>
</evidence>
<dbReference type="AlphaFoldDB" id="A0AAW1LII9"/>
<proteinExistence type="predicted"/>